<dbReference type="PROSITE" id="PS50177">
    <property type="entry name" value="NTF2_DOMAIN"/>
    <property type="match status" value="1"/>
</dbReference>
<dbReference type="InterPro" id="IPR032710">
    <property type="entry name" value="NTF2-like_dom_sf"/>
</dbReference>
<dbReference type="PANTHER" id="PTHR10662:SF22">
    <property type="entry name" value="NUCLEAR RNA EXPORT FACTOR 1"/>
    <property type="match status" value="1"/>
</dbReference>
<sequence length="644" mass="70879">MAARRRRQGPPQALAPPGPADTRHIPPRPGTMSVLSRLGLPTASSTSGGGPSAPIDRDGDLMMGGAPNTGSSSKRFTPYGKKGIRRVNQPPRIQVANGPPLAVALTGHTGGAEEALLRFVKNRADADAEVVMSDIRHDGKTMYFHVRNQTEFDVLKKLNGIRFAGDKLLFRTVDSLAPRAQTQPGQHIALLAQVVRSRYNAEALFLDLSNIDVDPTLVQAGLSEHRAESSKIWPVICKLIGESCPQVQTISFASNKFRTLEPVSKLPEYVPNIAALSFENNPIDRYRDLEFLKGADLKSLREVCFLETPLRKKELASSGGDLKYRSKITAIFPTINMLDTQPILSEISFDTADSEGSQLPIKPGFFDSENTQNAANDFLQRFYHLLDNNRNGLVDLYDDTAAFSYAIDDSPPPTSVQPNRKSNWGAWNANNRNLRKDTNPEKRVNLIHFGSASIMGVLSRVPQTKHDPTKWLVDAFQTSSPVMLFLTIHGELEEVSNAWKRSFDRVFVIIPAASGSRAANAGFPYVIMNDQWTIRTWRANPSWKSVVARQPPHVTTSVPPPIAGPIVPVVSAMTMASPGILAHRAQYGITDPQHNVVVTLASQTGLNYQFAWQCLVETGWDMARAVEAFTKMRADIPSEAFDPI</sequence>
<dbReference type="GO" id="GO:0005634">
    <property type="term" value="C:nucleus"/>
    <property type="evidence" value="ECO:0007669"/>
    <property type="project" value="UniProtKB-SubCell"/>
</dbReference>
<dbReference type="Gene3D" id="3.80.10.10">
    <property type="entry name" value="Ribonuclease Inhibitor"/>
    <property type="match status" value="1"/>
</dbReference>
<dbReference type="CDD" id="cd14342">
    <property type="entry name" value="UBA_TAP-C"/>
    <property type="match status" value="1"/>
</dbReference>
<protein>
    <recommendedName>
        <fullName evidence="13">TAP-C domain-containing protein</fullName>
    </recommendedName>
</protein>
<dbReference type="Gene3D" id="1.10.8.10">
    <property type="entry name" value="DNA helicase RuvA subunit, C-terminal domain"/>
    <property type="match status" value="1"/>
</dbReference>
<gene>
    <name evidence="11" type="ORF">SmJEL517_g06215</name>
</gene>
<dbReference type="Proteomes" id="UP000319731">
    <property type="component" value="Unassembled WGS sequence"/>
</dbReference>
<dbReference type="SUPFAM" id="SSF54427">
    <property type="entry name" value="NTF2-like"/>
    <property type="match status" value="1"/>
</dbReference>
<keyword evidence="4" id="KW-0433">Leucine-rich repeat</keyword>
<dbReference type="SUPFAM" id="SSF52058">
    <property type="entry name" value="L domain-like"/>
    <property type="match status" value="1"/>
</dbReference>
<dbReference type="EMBL" id="QEAO01000091">
    <property type="protein sequence ID" value="TPX30156.1"/>
    <property type="molecule type" value="Genomic_DNA"/>
</dbReference>
<dbReference type="Pfam" id="PF03943">
    <property type="entry name" value="TAP_C"/>
    <property type="match status" value="1"/>
</dbReference>
<keyword evidence="12" id="KW-1185">Reference proteome</keyword>
<dbReference type="GeneID" id="42007438"/>
<evidence type="ECO:0000256" key="2">
    <source>
        <dbReference type="ARBA" id="ARBA00009285"/>
    </source>
</evidence>
<dbReference type="PROSITE" id="PS51281">
    <property type="entry name" value="TAP_C"/>
    <property type="match status" value="1"/>
</dbReference>
<evidence type="ECO:0000256" key="8">
    <source>
        <dbReference type="SAM" id="MobiDB-lite"/>
    </source>
</evidence>
<dbReference type="Pfam" id="PF22602">
    <property type="entry name" value="NXF_NTF2"/>
    <property type="match status" value="1"/>
</dbReference>
<evidence type="ECO:0000259" key="9">
    <source>
        <dbReference type="PROSITE" id="PS50177"/>
    </source>
</evidence>
<keyword evidence="7" id="KW-0539">Nucleus</keyword>
<dbReference type="InterPro" id="IPR030217">
    <property type="entry name" value="NXF_fam"/>
</dbReference>
<dbReference type="PANTHER" id="PTHR10662">
    <property type="entry name" value="NUCLEAR RNA EXPORT FACTOR"/>
    <property type="match status" value="1"/>
</dbReference>
<dbReference type="OrthoDB" id="25872at2759"/>
<comment type="subcellular location">
    <subcellularLocation>
        <location evidence="1">Nucleus</location>
    </subcellularLocation>
</comment>
<dbReference type="SUPFAM" id="SSF46934">
    <property type="entry name" value="UBA-like"/>
    <property type="match status" value="1"/>
</dbReference>
<dbReference type="SMART" id="SM00804">
    <property type="entry name" value="TAP_C"/>
    <property type="match status" value="1"/>
</dbReference>
<evidence type="ECO:0000259" key="10">
    <source>
        <dbReference type="PROSITE" id="PS51281"/>
    </source>
</evidence>
<accession>A0A507BWK6</accession>
<evidence type="ECO:0000256" key="1">
    <source>
        <dbReference type="ARBA" id="ARBA00004123"/>
    </source>
</evidence>
<dbReference type="InterPro" id="IPR040736">
    <property type="entry name" value="Mex67_RRM"/>
</dbReference>
<evidence type="ECO:0000256" key="7">
    <source>
        <dbReference type="ARBA" id="ARBA00023242"/>
    </source>
</evidence>
<feature type="region of interest" description="Disordered" evidence="8">
    <location>
        <begin position="409"/>
        <end position="431"/>
    </location>
</feature>
<evidence type="ECO:0000313" key="12">
    <source>
        <dbReference type="Proteomes" id="UP000319731"/>
    </source>
</evidence>
<evidence type="ECO:0008006" key="13">
    <source>
        <dbReference type="Google" id="ProtNLM"/>
    </source>
</evidence>
<feature type="domain" description="TAP-C" evidence="10">
    <location>
        <begin position="591"/>
        <end position="644"/>
    </location>
</feature>
<evidence type="ECO:0000313" key="11">
    <source>
        <dbReference type="EMBL" id="TPX30156.1"/>
    </source>
</evidence>
<dbReference type="RefSeq" id="XP_031021883.1">
    <property type="nucleotide sequence ID" value="XM_031172141.1"/>
</dbReference>
<evidence type="ECO:0000256" key="3">
    <source>
        <dbReference type="ARBA" id="ARBA00022448"/>
    </source>
</evidence>
<reference evidence="11 12" key="1">
    <citation type="journal article" date="2019" name="Sci. Rep.">
        <title>Comparative genomics of chytrid fungi reveal insights into the obligate biotrophic and pathogenic lifestyle of Synchytrium endobioticum.</title>
        <authorList>
            <person name="van de Vossenberg B.T.L.H."/>
            <person name="Warris S."/>
            <person name="Nguyen H.D.T."/>
            <person name="van Gent-Pelzer M.P.E."/>
            <person name="Joly D.L."/>
            <person name="van de Geest H.C."/>
            <person name="Bonants P.J.M."/>
            <person name="Smith D.S."/>
            <person name="Levesque C.A."/>
            <person name="van der Lee T.A.J."/>
        </authorList>
    </citation>
    <scope>NUCLEOTIDE SEQUENCE [LARGE SCALE GENOMIC DNA]</scope>
    <source>
        <strain evidence="11 12">JEL517</strain>
    </source>
</reference>
<proteinExistence type="inferred from homology"/>
<evidence type="ECO:0000256" key="4">
    <source>
        <dbReference type="ARBA" id="ARBA00022614"/>
    </source>
</evidence>
<dbReference type="InterPro" id="IPR018222">
    <property type="entry name" value="Nuclear_transport_factor_2_euk"/>
</dbReference>
<keyword evidence="6" id="KW-0509">mRNA transport</keyword>
<dbReference type="InterPro" id="IPR032675">
    <property type="entry name" value="LRR_dom_sf"/>
</dbReference>
<dbReference type="GO" id="GO:0016973">
    <property type="term" value="P:poly(A)+ mRNA export from nucleus"/>
    <property type="evidence" value="ECO:0007669"/>
    <property type="project" value="TreeGrafter"/>
</dbReference>
<keyword evidence="3" id="KW-0813">Transport</keyword>
<dbReference type="AlphaFoldDB" id="A0A507BWK6"/>
<dbReference type="InterPro" id="IPR005637">
    <property type="entry name" value="TAP_C_dom"/>
</dbReference>
<dbReference type="Pfam" id="PF24048">
    <property type="entry name" value="LRR_NXF1-5"/>
    <property type="match status" value="1"/>
</dbReference>
<dbReference type="InterPro" id="IPR009060">
    <property type="entry name" value="UBA-like_sf"/>
</dbReference>
<name>A0A507BWK6_9FUNG</name>
<keyword evidence="5" id="KW-0677">Repeat</keyword>
<dbReference type="GO" id="GO:0003723">
    <property type="term" value="F:RNA binding"/>
    <property type="evidence" value="ECO:0007669"/>
    <property type="project" value="TreeGrafter"/>
</dbReference>
<feature type="region of interest" description="Disordered" evidence="8">
    <location>
        <begin position="1"/>
        <end position="82"/>
    </location>
</feature>
<dbReference type="Pfam" id="PF18444">
    <property type="entry name" value="RRM_9"/>
    <property type="match status" value="1"/>
</dbReference>
<feature type="domain" description="NTF2" evidence="9">
    <location>
        <begin position="374"/>
        <end position="534"/>
    </location>
</feature>
<dbReference type="STRING" id="1806994.A0A507BWK6"/>
<comment type="caution">
    <text evidence="11">The sequence shown here is derived from an EMBL/GenBank/DDBJ whole genome shotgun (WGS) entry which is preliminary data.</text>
</comment>
<comment type="similarity">
    <text evidence="2">Belongs to the NXF family.</text>
</comment>
<organism evidence="11 12">
    <name type="scientific">Synchytrium microbalum</name>
    <dbReference type="NCBI Taxonomy" id="1806994"/>
    <lineage>
        <taxon>Eukaryota</taxon>
        <taxon>Fungi</taxon>
        <taxon>Fungi incertae sedis</taxon>
        <taxon>Chytridiomycota</taxon>
        <taxon>Chytridiomycota incertae sedis</taxon>
        <taxon>Chytridiomycetes</taxon>
        <taxon>Synchytriales</taxon>
        <taxon>Synchytriaceae</taxon>
        <taxon>Synchytrium</taxon>
    </lineage>
</organism>
<dbReference type="Gene3D" id="3.10.450.50">
    <property type="match status" value="1"/>
</dbReference>
<evidence type="ECO:0000256" key="5">
    <source>
        <dbReference type="ARBA" id="ARBA00022737"/>
    </source>
</evidence>
<dbReference type="InterPro" id="IPR002075">
    <property type="entry name" value="NTF2_dom"/>
</dbReference>
<dbReference type="InterPro" id="IPR057125">
    <property type="entry name" value="NXF1/2/3/5-like_LRR"/>
</dbReference>
<evidence type="ECO:0000256" key="6">
    <source>
        <dbReference type="ARBA" id="ARBA00022816"/>
    </source>
</evidence>